<dbReference type="GO" id="GO:0003979">
    <property type="term" value="F:UDP-glucose 6-dehydrogenase activity"/>
    <property type="evidence" value="ECO:0007669"/>
    <property type="project" value="UniProtKB-EC"/>
</dbReference>
<comment type="catalytic activity">
    <reaction evidence="1">
        <text>UDP-alpha-D-glucose + 2 NAD(+) + H2O = UDP-alpha-D-glucuronate + 2 NADH + 3 H(+)</text>
        <dbReference type="Rhea" id="RHEA:23596"/>
        <dbReference type="ChEBI" id="CHEBI:15377"/>
        <dbReference type="ChEBI" id="CHEBI:15378"/>
        <dbReference type="ChEBI" id="CHEBI:57540"/>
        <dbReference type="ChEBI" id="CHEBI:57945"/>
        <dbReference type="ChEBI" id="CHEBI:58052"/>
        <dbReference type="ChEBI" id="CHEBI:58885"/>
        <dbReference type="EC" id="1.1.1.22"/>
    </reaction>
</comment>
<dbReference type="InterPro" id="IPR001732">
    <property type="entry name" value="UDP-Glc/GDP-Man_DH_N"/>
</dbReference>
<feature type="region of interest" description="Disordered" evidence="2">
    <location>
        <begin position="135"/>
        <end position="210"/>
    </location>
</feature>
<evidence type="ECO:0000313" key="4">
    <source>
        <dbReference type="EMBL" id="KAL2553237.1"/>
    </source>
</evidence>
<dbReference type="Pfam" id="PF03721">
    <property type="entry name" value="UDPG_MGDP_dh_N"/>
    <property type="match status" value="1"/>
</dbReference>
<keyword evidence="5" id="KW-1185">Reference proteome</keyword>
<organism evidence="4 5">
    <name type="scientific">Forsythia ovata</name>
    <dbReference type="NCBI Taxonomy" id="205694"/>
    <lineage>
        <taxon>Eukaryota</taxon>
        <taxon>Viridiplantae</taxon>
        <taxon>Streptophyta</taxon>
        <taxon>Embryophyta</taxon>
        <taxon>Tracheophyta</taxon>
        <taxon>Spermatophyta</taxon>
        <taxon>Magnoliopsida</taxon>
        <taxon>eudicotyledons</taxon>
        <taxon>Gunneridae</taxon>
        <taxon>Pentapetalae</taxon>
        <taxon>asterids</taxon>
        <taxon>lamiids</taxon>
        <taxon>Lamiales</taxon>
        <taxon>Oleaceae</taxon>
        <taxon>Forsythieae</taxon>
        <taxon>Forsythia</taxon>
    </lineage>
</organism>
<protein>
    <submittedName>
        <fullName evidence="4">UDP-glucose/GDP-mannose dehydrogenase</fullName>
    </submittedName>
</protein>
<dbReference type="EMBL" id="JBFOLJ010000002">
    <property type="protein sequence ID" value="KAL2553237.1"/>
    <property type="molecule type" value="Genomic_DNA"/>
</dbReference>
<reference evidence="5" key="1">
    <citation type="submission" date="2024-07" db="EMBL/GenBank/DDBJ databases">
        <title>Two chromosome-level genome assemblies of Korean endemic species Abeliophyllum distichum and Forsythia ovata (Oleaceae).</title>
        <authorList>
            <person name="Jang H."/>
        </authorList>
    </citation>
    <scope>NUCLEOTIDE SEQUENCE [LARGE SCALE GENOMIC DNA]</scope>
</reference>
<dbReference type="PANTHER" id="PTHR11374">
    <property type="entry name" value="UDP-GLUCOSE DEHYDROGENASE/UDP-MANNAC DEHYDROGENASE"/>
    <property type="match status" value="1"/>
</dbReference>
<gene>
    <name evidence="4" type="ORF">Fot_06856</name>
</gene>
<dbReference type="InterPro" id="IPR028356">
    <property type="entry name" value="UDPglc_DH_euk"/>
</dbReference>
<feature type="domain" description="UDP-glucose/GDP-mannose dehydrogenase N-terminal" evidence="3">
    <location>
        <begin position="2"/>
        <end position="99"/>
    </location>
</feature>
<accession>A0ABD1WU61</accession>
<feature type="compositionally biased region" description="Basic and acidic residues" evidence="2">
    <location>
        <begin position="177"/>
        <end position="193"/>
    </location>
</feature>
<evidence type="ECO:0000256" key="2">
    <source>
        <dbReference type="SAM" id="MobiDB-lite"/>
    </source>
</evidence>
<dbReference type="Proteomes" id="UP001604277">
    <property type="component" value="Unassembled WGS sequence"/>
</dbReference>
<evidence type="ECO:0000256" key="1">
    <source>
        <dbReference type="ARBA" id="ARBA00047473"/>
    </source>
</evidence>
<proteinExistence type="predicted"/>
<name>A0ABD1WU61_9LAMI</name>
<dbReference type="Gene3D" id="3.40.50.720">
    <property type="entry name" value="NAD(P)-binding Rossmann-like Domain"/>
    <property type="match status" value="1"/>
</dbReference>
<evidence type="ECO:0000259" key="3">
    <source>
        <dbReference type="Pfam" id="PF03721"/>
    </source>
</evidence>
<evidence type="ECO:0000313" key="5">
    <source>
        <dbReference type="Proteomes" id="UP001604277"/>
    </source>
</evidence>
<comment type="caution">
    <text evidence="4">The sequence shown here is derived from an EMBL/GenBank/DDBJ whole genome shotgun (WGS) entry which is preliminary data.</text>
</comment>
<dbReference type="PANTHER" id="PTHR11374:SF3">
    <property type="entry name" value="UDP-GLUCOSE 6-DEHYDROGENASE"/>
    <property type="match status" value="1"/>
</dbReference>
<dbReference type="InterPro" id="IPR036291">
    <property type="entry name" value="NAD(P)-bd_dom_sf"/>
</dbReference>
<sequence>MNTPKKTRGLGAGKAADLTYWESAARMIADVSKSDKIVVEKLTVPVKTAEPIERILTHNSKGINYQILSNLEFLAEETAIQDLFRPDRVLIRGRETTKGQKEIQALKAIYAHWVPEGNIICTNLSKTNFARAKKNPIATSEASPRVIQMKHSQKAKSPPPAKGIVIKEPSPNTGRPTIEEVVGKGRGKAEKPPQKAKHTSIFHPSSSRTN</sequence>
<dbReference type="AlphaFoldDB" id="A0ABD1WU61"/>
<dbReference type="SUPFAM" id="SSF51735">
    <property type="entry name" value="NAD(P)-binding Rossmann-fold domains"/>
    <property type="match status" value="1"/>
</dbReference>